<dbReference type="EMBL" id="AP022593">
    <property type="protein sequence ID" value="BBY48380.1"/>
    <property type="molecule type" value="Genomic_DNA"/>
</dbReference>
<evidence type="ECO:0000313" key="1">
    <source>
        <dbReference type="EMBL" id="BBY48380.1"/>
    </source>
</evidence>
<dbReference type="AlphaFoldDB" id="A0A7I7RW18"/>
<proteinExistence type="predicted"/>
<gene>
    <name evidence="1" type="ORF">MARA_18480</name>
</gene>
<dbReference type="RefSeq" id="WP_163918171.1">
    <property type="nucleotide sequence ID" value="NZ_AP022593.1"/>
</dbReference>
<dbReference type="Proteomes" id="UP000467428">
    <property type="component" value="Chromosome"/>
</dbReference>
<reference evidence="1 2" key="1">
    <citation type="journal article" date="2019" name="Emerg. Microbes Infect.">
        <title>Comprehensive subspecies identification of 175 nontuberculous mycobacteria species based on 7547 genomic profiles.</title>
        <authorList>
            <person name="Matsumoto Y."/>
            <person name="Kinjo T."/>
            <person name="Motooka D."/>
            <person name="Nabeya D."/>
            <person name="Jung N."/>
            <person name="Uechi K."/>
            <person name="Horii T."/>
            <person name="Iida T."/>
            <person name="Fujita J."/>
            <person name="Nakamura S."/>
        </authorList>
    </citation>
    <scope>NUCLEOTIDE SEQUENCE [LARGE SCALE GENOMIC DNA]</scope>
    <source>
        <strain evidence="1 2">JCM 18538</strain>
    </source>
</reference>
<keyword evidence="2" id="KW-1185">Reference proteome</keyword>
<geneLocation type="plasmid" evidence="2">
    <name>pjcm18538 dna</name>
</geneLocation>
<organism evidence="1 2">
    <name type="scientific">Mycolicibacterium arabiense</name>
    <dbReference type="NCBI Taxonomy" id="1286181"/>
    <lineage>
        <taxon>Bacteria</taxon>
        <taxon>Bacillati</taxon>
        <taxon>Actinomycetota</taxon>
        <taxon>Actinomycetes</taxon>
        <taxon>Mycobacteriales</taxon>
        <taxon>Mycobacteriaceae</taxon>
        <taxon>Mycolicibacterium</taxon>
    </lineage>
</organism>
<evidence type="ECO:0000313" key="2">
    <source>
        <dbReference type="Proteomes" id="UP000467428"/>
    </source>
</evidence>
<accession>A0A7I7RW18</accession>
<protein>
    <submittedName>
        <fullName evidence="1">Uncharacterized protein</fullName>
    </submittedName>
</protein>
<dbReference type="KEGG" id="marz:MARA_18480"/>
<name>A0A7I7RW18_9MYCO</name>
<sequence>MPNQDRSNATPVRADDALKYAVALLKAGTSEFDTQAQRLILDLAAQLGDGERRFDDEHYSDGRLVETTVDIAPAGSGTAHHVWHPDPAAEQPDSSVTNLGDDAFGRSSGFFEVTTDPATQELRAYLVRLR</sequence>